<dbReference type="PANTHER" id="PTHR33326:SF16">
    <property type="match status" value="1"/>
</dbReference>
<protein>
    <recommendedName>
        <fullName evidence="1">DUF3615 domain-containing protein</fullName>
    </recommendedName>
</protein>
<dbReference type="Proteomes" id="UP000823388">
    <property type="component" value="Chromosome 4K"/>
</dbReference>
<name>A0A8T0TE22_PANVG</name>
<comment type="caution">
    <text evidence="2">The sequence shown here is derived from an EMBL/GenBank/DDBJ whole genome shotgun (WGS) entry which is preliminary data.</text>
</comment>
<evidence type="ECO:0000259" key="1">
    <source>
        <dbReference type="Pfam" id="PF12274"/>
    </source>
</evidence>
<accession>A0A8T0TE22</accession>
<dbReference type="Pfam" id="PF12274">
    <property type="entry name" value="DUF3615"/>
    <property type="match status" value="1"/>
</dbReference>
<evidence type="ECO:0000313" key="3">
    <source>
        <dbReference type="Proteomes" id="UP000823388"/>
    </source>
</evidence>
<reference evidence="2" key="1">
    <citation type="submission" date="2020-05" db="EMBL/GenBank/DDBJ databases">
        <title>WGS assembly of Panicum virgatum.</title>
        <authorList>
            <person name="Lovell J.T."/>
            <person name="Jenkins J."/>
            <person name="Shu S."/>
            <person name="Juenger T.E."/>
            <person name="Schmutz J."/>
        </authorList>
    </citation>
    <scope>NUCLEOTIDE SEQUENCE</scope>
    <source>
        <strain evidence="2">AP13</strain>
    </source>
</reference>
<proteinExistence type="predicted"/>
<dbReference type="AlphaFoldDB" id="A0A8T0TE22"/>
<organism evidence="2 3">
    <name type="scientific">Panicum virgatum</name>
    <name type="common">Blackwell switchgrass</name>
    <dbReference type="NCBI Taxonomy" id="38727"/>
    <lineage>
        <taxon>Eukaryota</taxon>
        <taxon>Viridiplantae</taxon>
        <taxon>Streptophyta</taxon>
        <taxon>Embryophyta</taxon>
        <taxon>Tracheophyta</taxon>
        <taxon>Spermatophyta</taxon>
        <taxon>Magnoliopsida</taxon>
        <taxon>Liliopsida</taxon>
        <taxon>Poales</taxon>
        <taxon>Poaceae</taxon>
        <taxon>PACMAD clade</taxon>
        <taxon>Panicoideae</taxon>
        <taxon>Panicodae</taxon>
        <taxon>Paniceae</taxon>
        <taxon>Panicinae</taxon>
        <taxon>Panicum</taxon>
        <taxon>Panicum sect. Hiantes</taxon>
    </lineage>
</organism>
<dbReference type="InterPro" id="IPR022059">
    <property type="entry name" value="DUF3615"/>
</dbReference>
<feature type="domain" description="DUF3615" evidence="1">
    <location>
        <begin position="155"/>
        <end position="215"/>
    </location>
</feature>
<evidence type="ECO:0000313" key="2">
    <source>
        <dbReference type="EMBL" id="KAG2609220.1"/>
    </source>
</evidence>
<sequence>YEKLVAGVAESASSLTLQEPNVSSSWVLLDYTSSEESTTDNDDDSPQSASSLGPKILFWRPPKWYQVYFIRTDRLGYFRMYPDLGGPFQSLDQADSAINHHLAKLERPSMFQEKDNYSIVDRLIHEHNYYPDGTPKRGPNSRRRMNPNEEQHHLVQALLDQYNDDNGFFGNRAHVLESLLRHEWIHEKNKWYYHFNFTTNTGNLFFAEVSQRQGERQCNGCRNNGSPDMKHPNNTDAYTAGRLDGYLPFGDGELSGFDDLEAEAARLRVVFKGVDDPDAMNRLYLRAMRQQ</sequence>
<dbReference type="PANTHER" id="PTHR33326">
    <property type="entry name" value="OS05G0543800 PROTEIN"/>
    <property type="match status" value="1"/>
</dbReference>
<gene>
    <name evidence="2" type="ORF">PVAP13_4KG007900</name>
</gene>
<keyword evidence="3" id="KW-1185">Reference proteome</keyword>
<dbReference type="EMBL" id="CM029043">
    <property type="protein sequence ID" value="KAG2609220.1"/>
    <property type="molecule type" value="Genomic_DNA"/>
</dbReference>
<feature type="non-terminal residue" evidence="2">
    <location>
        <position position="1"/>
    </location>
</feature>